<evidence type="ECO:0000256" key="6">
    <source>
        <dbReference type="SAM" id="Phobius"/>
    </source>
</evidence>
<feature type="region of interest" description="Disordered" evidence="5">
    <location>
        <begin position="404"/>
        <end position="540"/>
    </location>
</feature>
<evidence type="ECO:0000313" key="8">
    <source>
        <dbReference type="Proteomes" id="UP000800097"/>
    </source>
</evidence>
<feature type="region of interest" description="Disordered" evidence="5">
    <location>
        <begin position="200"/>
        <end position="227"/>
    </location>
</feature>
<organism evidence="7 8">
    <name type="scientific">Westerdykella ornata</name>
    <dbReference type="NCBI Taxonomy" id="318751"/>
    <lineage>
        <taxon>Eukaryota</taxon>
        <taxon>Fungi</taxon>
        <taxon>Dikarya</taxon>
        <taxon>Ascomycota</taxon>
        <taxon>Pezizomycotina</taxon>
        <taxon>Dothideomycetes</taxon>
        <taxon>Pleosporomycetidae</taxon>
        <taxon>Pleosporales</taxon>
        <taxon>Sporormiaceae</taxon>
        <taxon>Westerdykella</taxon>
    </lineage>
</organism>
<sequence>MAHAPLAVIHGKHHESLEESTQSKNPTHRRANLGTRSTNTIVVEAHNTNRAARGKADLDAAPTTMTKVVRVTLAGNTRSSLLLNSMCGEEEDKVLLLDEAGEALDFSLGTTTGREEDEDITHGYSCGCGTISHTSTSTSTSTTTASSMHTSTVFITTLSYTNPSASRTRFPRSNIPSPSASPAPAPSSSSFYFFHPHHHHPTPLQPSTSLSPTPSSYTAETLESGSPSPLSKIILALAFIIMAVSGAWVAIVYWVQFPPGWVVGSNNPRRREVGCKARGSGEGWRLWFKSGLWFGKGVEGVKTGDVSGGYFRLGGECGDDDEEGEEKHEGYISDGEDGVLGRRNDDDVDVESASGFSAGGNGMESAMSTATFFGDGYGYAHGESVELRARRGQIAQWKQQEEEARSCWSLEGLRSPDTPPKRTPTRTAATTPSPSSPSQTNAHKTAHRECPHGTSHTKVSDDGTNPTHKLRINLPSSHHPAIESPIDPPITIYSPTQKPPLTPSPPSYSSPSPSSPHNPFLPPPLPDSTPRLHLKQRRNSATWLREREAFFSSTTTPWDFTPNDPNPNPNPNRNPVPGIPSPGYSSTDSPTDLESQQSHFLPTHHHPRRAGARASKTGPQKGRHHRRRGGGGGGGGGGGNGKGEERSAKTWLEAVDGAVNRVVDKMVRWTDDRDGDEGLLLPVAEQ</sequence>
<evidence type="ECO:0000256" key="3">
    <source>
        <dbReference type="ARBA" id="ARBA00022989"/>
    </source>
</evidence>
<dbReference type="GeneID" id="54553767"/>
<dbReference type="Proteomes" id="UP000800097">
    <property type="component" value="Unassembled WGS sequence"/>
</dbReference>
<name>A0A6A6JW05_WESOR</name>
<evidence type="ECO:0000256" key="4">
    <source>
        <dbReference type="ARBA" id="ARBA00023136"/>
    </source>
</evidence>
<feature type="compositionally biased region" description="Pro residues" evidence="5">
    <location>
        <begin position="564"/>
        <end position="580"/>
    </location>
</feature>
<feature type="compositionally biased region" description="Pro residues" evidence="5">
    <location>
        <begin position="497"/>
        <end position="527"/>
    </location>
</feature>
<dbReference type="OrthoDB" id="3801606at2759"/>
<evidence type="ECO:0000256" key="1">
    <source>
        <dbReference type="ARBA" id="ARBA00004167"/>
    </source>
</evidence>
<dbReference type="GO" id="GO:0016020">
    <property type="term" value="C:membrane"/>
    <property type="evidence" value="ECO:0007669"/>
    <property type="project" value="UniProtKB-SubCell"/>
</dbReference>
<accession>A0A6A6JW05</accession>
<evidence type="ECO:0000256" key="2">
    <source>
        <dbReference type="ARBA" id="ARBA00022692"/>
    </source>
</evidence>
<dbReference type="PANTHER" id="PTHR15549">
    <property type="entry name" value="PAIRED IMMUNOGLOBULIN-LIKE TYPE 2 RECEPTOR"/>
    <property type="match status" value="1"/>
</dbReference>
<reference evidence="7" key="1">
    <citation type="journal article" date="2020" name="Stud. Mycol.">
        <title>101 Dothideomycetes genomes: a test case for predicting lifestyles and emergence of pathogens.</title>
        <authorList>
            <person name="Haridas S."/>
            <person name="Albert R."/>
            <person name="Binder M."/>
            <person name="Bloem J."/>
            <person name="Labutti K."/>
            <person name="Salamov A."/>
            <person name="Andreopoulos B."/>
            <person name="Baker S."/>
            <person name="Barry K."/>
            <person name="Bills G."/>
            <person name="Bluhm B."/>
            <person name="Cannon C."/>
            <person name="Castanera R."/>
            <person name="Culley D."/>
            <person name="Daum C."/>
            <person name="Ezra D."/>
            <person name="Gonzalez J."/>
            <person name="Henrissat B."/>
            <person name="Kuo A."/>
            <person name="Liang C."/>
            <person name="Lipzen A."/>
            <person name="Lutzoni F."/>
            <person name="Magnuson J."/>
            <person name="Mondo S."/>
            <person name="Nolan M."/>
            <person name="Ohm R."/>
            <person name="Pangilinan J."/>
            <person name="Park H.-J."/>
            <person name="Ramirez L."/>
            <person name="Alfaro M."/>
            <person name="Sun H."/>
            <person name="Tritt A."/>
            <person name="Yoshinaga Y."/>
            <person name="Zwiers L.-H."/>
            <person name="Turgeon B."/>
            <person name="Goodwin S."/>
            <person name="Spatafora J."/>
            <person name="Crous P."/>
            <person name="Grigoriev I."/>
        </authorList>
    </citation>
    <scope>NUCLEOTIDE SEQUENCE</scope>
    <source>
        <strain evidence="7">CBS 379.55</strain>
    </source>
</reference>
<feature type="compositionally biased region" description="Gly residues" evidence="5">
    <location>
        <begin position="630"/>
        <end position="641"/>
    </location>
</feature>
<evidence type="ECO:0000256" key="5">
    <source>
        <dbReference type="SAM" id="MobiDB-lite"/>
    </source>
</evidence>
<feature type="transmembrane region" description="Helical" evidence="6">
    <location>
        <begin position="233"/>
        <end position="255"/>
    </location>
</feature>
<feature type="compositionally biased region" description="Low complexity" evidence="5">
    <location>
        <begin position="205"/>
        <end position="216"/>
    </location>
</feature>
<feature type="compositionally biased region" description="Basic residues" evidence="5">
    <location>
        <begin position="602"/>
        <end position="611"/>
    </location>
</feature>
<feature type="compositionally biased region" description="Low complexity" evidence="5">
    <location>
        <begin position="425"/>
        <end position="440"/>
    </location>
</feature>
<keyword evidence="8" id="KW-1185">Reference proteome</keyword>
<keyword evidence="2 6" id="KW-0812">Transmembrane</keyword>
<feature type="region of interest" description="Disordered" evidence="5">
    <location>
        <begin position="317"/>
        <end position="341"/>
    </location>
</feature>
<evidence type="ECO:0000313" key="7">
    <source>
        <dbReference type="EMBL" id="KAF2279998.1"/>
    </source>
</evidence>
<dbReference type="RefSeq" id="XP_033657537.1">
    <property type="nucleotide sequence ID" value="XM_033800592.1"/>
</dbReference>
<comment type="subcellular location">
    <subcellularLocation>
        <location evidence="1">Membrane</location>
        <topology evidence="1">Single-pass membrane protein</topology>
    </subcellularLocation>
</comment>
<feature type="compositionally biased region" description="Polar residues" evidence="5">
    <location>
        <begin position="454"/>
        <end position="467"/>
    </location>
</feature>
<keyword evidence="3 6" id="KW-1133">Transmembrane helix</keyword>
<feature type="region of interest" description="Disordered" evidence="5">
    <location>
        <begin position="554"/>
        <end position="650"/>
    </location>
</feature>
<feature type="compositionally biased region" description="Polar residues" evidence="5">
    <location>
        <begin position="217"/>
        <end position="227"/>
    </location>
</feature>
<feature type="region of interest" description="Disordered" evidence="5">
    <location>
        <begin position="164"/>
        <end position="183"/>
    </location>
</feature>
<feature type="compositionally biased region" description="Polar residues" evidence="5">
    <location>
        <begin position="583"/>
        <end position="600"/>
    </location>
</feature>
<dbReference type="InterPro" id="IPR051694">
    <property type="entry name" value="Immunoregulatory_rcpt-like"/>
</dbReference>
<dbReference type="AlphaFoldDB" id="A0A6A6JW05"/>
<dbReference type="EMBL" id="ML986485">
    <property type="protein sequence ID" value="KAF2279998.1"/>
    <property type="molecule type" value="Genomic_DNA"/>
</dbReference>
<dbReference type="GO" id="GO:0071944">
    <property type="term" value="C:cell periphery"/>
    <property type="evidence" value="ECO:0007669"/>
    <property type="project" value="UniProtKB-ARBA"/>
</dbReference>
<gene>
    <name evidence="7" type="ORF">EI97DRAFT_454936</name>
</gene>
<keyword evidence="4 6" id="KW-0472">Membrane</keyword>
<protein>
    <submittedName>
        <fullName evidence="7">Uncharacterized protein</fullName>
    </submittedName>
</protein>
<proteinExistence type="predicted"/>
<feature type="region of interest" description="Disordered" evidence="5">
    <location>
        <begin position="1"/>
        <end position="32"/>
    </location>
</feature>